<dbReference type="InterPro" id="IPR039329">
    <property type="entry name" value="SIAE"/>
</dbReference>
<accession>A0ABQ1UQ44</accession>
<reference evidence="5" key="1">
    <citation type="journal article" date="2019" name="Int. J. Syst. Evol. Microbiol.">
        <title>The Global Catalogue of Microorganisms (GCM) 10K type strain sequencing project: providing services to taxonomists for standard genome sequencing and annotation.</title>
        <authorList>
            <consortium name="The Broad Institute Genomics Platform"/>
            <consortium name="The Broad Institute Genome Sequencing Center for Infectious Disease"/>
            <person name="Wu L."/>
            <person name="Ma J."/>
        </authorList>
    </citation>
    <scope>NUCLEOTIDE SEQUENCE [LARGE SCALE GENOMIC DNA]</scope>
    <source>
        <strain evidence="5">CGMCC 1.15407</strain>
    </source>
</reference>
<feature type="domain" description="Sialate O-acetylesterase" evidence="3">
    <location>
        <begin position="394"/>
        <end position="526"/>
    </location>
</feature>
<keyword evidence="2" id="KW-0732">Signal</keyword>
<evidence type="ECO:0000256" key="1">
    <source>
        <dbReference type="ARBA" id="ARBA00022801"/>
    </source>
</evidence>
<dbReference type="InterPro" id="IPR005181">
    <property type="entry name" value="SASA"/>
</dbReference>
<dbReference type="Pfam" id="PF03629">
    <property type="entry name" value="SASA"/>
    <property type="match status" value="2"/>
</dbReference>
<dbReference type="PANTHER" id="PTHR22901">
    <property type="entry name" value="SIALATE O-ACETYLESTERASE"/>
    <property type="match status" value="1"/>
</dbReference>
<evidence type="ECO:0000313" key="5">
    <source>
        <dbReference type="Proteomes" id="UP000647339"/>
    </source>
</evidence>
<dbReference type="InterPro" id="IPR036514">
    <property type="entry name" value="SGNH_hydro_sf"/>
</dbReference>
<protein>
    <submittedName>
        <fullName evidence="4">9-O-acetylesterase</fullName>
    </submittedName>
</protein>
<keyword evidence="5" id="KW-1185">Reference proteome</keyword>
<dbReference type="EMBL" id="BMIU01000004">
    <property type="protein sequence ID" value="GGF24450.1"/>
    <property type="molecule type" value="Genomic_DNA"/>
</dbReference>
<dbReference type="SUPFAM" id="SSF52266">
    <property type="entry name" value="SGNH hydrolase"/>
    <property type="match status" value="1"/>
</dbReference>
<dbReference type="InterPro" id="IPR008979">
    <property type="entry name" value="Galactose-bd-like_sf"/>
</dbReference>
<dbReference type="PANTHER" id="PTHR22901:SF0">
    <property type="entry name" value="SIALATE O-ACETYLESTERASE"/>
    <property type="match status" value="1"/>
</dbReference>
<comment type="caution">
    <text evidence="4">The sequence shown here is derived from an EMBL/GenBank/DDBJ whole genome shotgun (WGS) entry which is preliminary data.</text>
</comment>
<feature type="signal peptide" evidence="2">
    <location>
        <begin position="1"/>
        <end position="22"/>
    </location>
</feature>
<keyword evidence="1" id="KW-0378">Hydrolase</keyword>
<dbReference type="Gene3D" id="3.40.50.1110">
    <property type="entry name" value="SGNH hydrolase"/>
    <property type="match status" value="2"/>
</dbReference>
<proteinExistence type="predicted"/>
<evidence type="ECO:0000313" key="4">
    <source>
        <dbReference type="EMBL" id="GGF24450.1"/>
    </source>
</evidence>
<evidence type="ECO:0000256" key="2">
    <source>
        <dbReference type="SAM" id="SignalP"/>
    </source>
</evidence>
<organism evidence="4 5">
    <name type="scientific">Echinicola rosea</name>
    <dbReference type="NCBI Taxonomy" id="1807691"/>
    <lineage>
        <taxon>Bacteria</taxon>
        <taxon>Pseudomonadati</taxon>
        <taxon>Bacteroidota</taxon>
        <taxon>Cytophagia</taxon>
        <taxon>Cytophagales</taxon>
        <taxon>Cyclobacteriaceae</taxon>
        <taxon>Echinicola</taxon>
    </lineage>
</organism>
<dbReference type="SUPFAM" id="SSF49785">
    <property type="entry name" value="Galactose-binding domain-like"/>
    <property type="match status" value="1"/>
</dbReference>
<evidence type="ECO:0000259" key="3">
    <source>
        <dbReference type="Pfam" id="PF03629"/>
    </source>
</evidence>
<name>A0ABQ1UQ44_9BACT</name>
<dbReference type="Proteomes" id="UP000647339">
    <property type="component" value="Unassembled WGS sequence"/>
</dbReference>
<gene>
    <name evidence="4" type="ORF">GCM10011339_10710</name>
</gene>
<sequence length="652" mass="72498">MKNYLKPLLAIGFLFVTMLAHATVSLPHFFSDNMVLQRDKAIKIWGKASPKEKVTVRFNGVERQVVTGKDGMWRVSLPAMVYGGPFEMSIKGNRNNIVLKNILIGDVWLCSGQSNMEFGLNGDLTGKEEIRQSKNSNIRLLNVPKTIQTSETYDIEESSWQECGPATTANFSAVGYFFGKKLQADLDVPIGLINSSWGGTDIETWTSWKASMNNEEYAKYAGQSVEKALGYATEDLDQFKQSLENDPAIKEKWYDPETKLKGWKKMRVPKSWDGEFKDEDGIIWFRKKVELPKGTEGMPGELNLGPIDDADITWVNGTKVGATDFWMANRNYKIAPGILRAGENTIMVSVKDNSSVGGINGEPEDVYLKVGDKNYPLAGEWDYKPSVTSSGYGFSKWGTGPNSFASLLYNGMIHPLVGFGIKGVIWYQGENNAGEAYRYRKLFPNMIQDWRGQWGDEFPFLWVQLASFMAVEVVPSESEWAELREAQNMALALPKTGQAVITDIGEANDIHPRNKKDVGIRLAHSALHVAYGKDVLASGPVFEKMERQGNQMVLSFTHIGSGLSTQDGSKYGYVKGFAVAGEDKEFVWAQAYISGEKVIVWSDQVENPVAVRYGWANNPIEINLVNSDGLLASPFRSDDWKGITAGNLPDGH</sequence>
<dbReference type="RefSeq" id="WP_137404554.1">
    <property type="nucleotide sequence ID" value="NZ_BMIU01000004.1"/>
</dbReference>
<feature type="domain" description="Sialate O-acetylesterase" evidence="3">
    <location>
        <begin position="106"/>
        <end position="208"/>
    </location>
</feature>
<feature type="chain" id="PRO_5045949180" evidence="2">
    <location>
        <begin position="23"/>
        <end position="652"/>
    </location>
</feature>